<dbReference type="InterPro" id="IPR036390">
    <property type="entry name" value="WH_DNA-bd_sf"/>
</dbReference>
<name>A0A7T2TXV6_9BURK</name>
<reference evidence="5 6" key="1">
    <citation type="submission" date="2020-12" db="EMBL/GenBank/DDBJ databases">
        <title>FDA dAtabase for Regulatory Grade micrObial Sequences (FDA-ARGOS): Supporting development and validation of Infectious Disease Dx tests.</title>
        <authorList>
            <person name="Nelson B."/>
            <person name="Plummer A."/>
            <person name="Tallon L."/>
            <person name="Sadzewicz L."/>
            <person name="Zhao X."/>
            <person name="Boylan J."/>
            <person name="Ott S."/>
            <person name="Bowen H."/>
            <person name="Vavikolanu K."/>
            <person name="Mehta A."/>
            <person name="Aluvathingal J."/>
            <person name="Nadendla S."/>
            <person name="Myers T."/>
            <person name="Yan Y."/>
            <person name="Sichtig H."/>
        </authorList>
    </citation>
    <scope>NUCLEOTIDE SEQUENCE [LARGE SCALE GENOMIC DNA]</scope>
    <source>
        <strain evidence="5 6">FDAARGOS_899</strain>
        <plasmid evidence="5 6">unnamed</plasmid>
    </source>
</reference>
<dbReference type="SUPFAM" id="SSF46785">
    <property type="entry name" value="Winged helix' DNA-binding domain"/>
    <property type="match status" value="1"/>
</dbReference>
<proteinExistence type="predicted"/>
<dbReference type="Gene3D" id="1.10.10.10">
    <property type="entry name" value="Winged helix-like DNA-binding domain superfamily/Winged helix DNA-binding domain"/>
    <property type="match status" value="1"/>
</dbReference>
<sequence length="252" mass="27126">METAIDALPMHNDRHADGLHPAGAGAVTPSEAALNQLLDFIITSGEHAAPLPPQDVLAQRLDVSRVVVREAVVQLIAHGMLTASPRRGTYITERRKWRVVNPNVLHWRAQSKPDRAALLDELAAIATLIGPSAAADVAVHADDAAMERILATCATRCAARDGRTFRAACSNLYLAVFSACKNSLFCQLGALAVEWWAHGGTDPDLAFDVSTIELTRLAVLEAAWRDRDASAAHDAMRELVAVDYCNGANRHA</sequence>
<keyword evidence="2" id="KW-0238">DNA-binding</keyword>
<dbReference type="PROSITE" id="PS50949">
    <property type="entry name" value="HTH_GNTR"/>
    <property type="match status" value="1"/>
</dbReference>
<dbReference type="PANTHER" id="PTHR43537">
    <property type="entry name" value="TRANSCRIPTIONAL REGULATOR, GNTR FAMILY"/>
    <property type="match status" value="1"/>
</dbReference>
<dbReference type="Pfam" id="PF00392">
    <property type="entry name" value="GntR"/>
    <property type="match status" value="1"/>
</dbReference>
<dbReference type="PANTHER" id="PTHR43537:SF44">
    <property type="entry name" value="GNTR FAMILY REGULATORY PROTEIN"/>
    <property type="match status" value="1"/>
</dbReference>
<dbReference type="PRINTS" id="PR00035">
    <property type="entry name" value="HTHGNTR"/>
</dbReference>
<organism evidence="5 6">
    <name type="scientific">Burkholderia humptydooensis</name>
    <dbReference type="NCBI Taxonomy" id="430531"/>
    <lineage>
        <taxon>Bacteria</taxon>
        <taxon>Pseudomonadati</taxon>
        <taxon>Pseudomonadota</taxon>
        <taxon>Betaproteobacteria</taxon>
        <taxon>Burkholderiales</taxon>
        <taxon>Burkholderiaceae</taxon>
        <taxon>Burkholderia</taxon>
        <taxon>pseudomallei group</taxon>
    </lineage>
</organism>
<accession>A0A7T2TXV6</accession>
<feature type="domain" description="HTH gntR-type" evidence="4">
    <location>
        <begin position="27"/>
        <end position="94"/>
    </location>
</feature>
<dbReference type="GO" id="GO:0003700">
    <property type="term" value="F:DNA-binding transcription factor activity"/>
    <property type="evidence" value="ECO:0007669"/>
    <property type="project" value="InterPro"/>
</dbReference>
<evidence type="ECO:0000256" key="3">
    <source>
        <dbReference type="ARBA" id="ARBA00023163"/>
    </source>
</evidence>
<keyword evidence="5" id="KW-0614">Plasmid</keyword>
<gene>
    <name evidence="5" type="ORF">I6G56_00745</name>
</gene>
<keyword evidence="3" id="KW-0804">Transcription</keyword>
<dbReference type="CDD" id="cd07377">
    <property type="entry name" value="WHTH_GntR"/>
    <property type="match status" value="1"/>
</dbReference>
<protein>
    <submittedName>
        <fullName evidence="5">FadR family transcriptional regulator</fullName>
    </submittedName>
</protein>
<evidence type="ECO:0000313" key="5">
    <source>
        <dbReference type="EMBL" id="QPS42068.1"/>
    </source>
</evidence>
<dbReference type="EMBL" id="CP065685">
    <property type="protein sequence ID" value="QPS42068.1"/>
    <property type="molecule type" value="Genomic_DNA"/>
</dbReference>
<dbReference type="RefSeq" id="WP_099975899.1">
    <property type="nucleotide sequence ID" value="NZ_CP013381.1"/>
</dbReference>
<dbReference type="KEGG" id="bhg:I6G56_00745"/>
<evidence type="ECO:0000259" key="4">
    <source>
        <dbReference type="PROSITE" id="PS50949"/>
    </source>
</evidence>
<geneLocation type="plasmid" evidence="5 6">
    <name>unnamed</name>
</geneLocation>
<evidence type="ECO:0000313" key="6">
    <source>
        <dbReference type="Proteomes" id="UP000594943"/>
    </source>
</evidence>
<evidence type="ECO:0000256" key="1">
    <source>
        <dbReference type="ARBA" id="ARBA00023015"/>
    </source>
</evidence>
<dbReference type="InterPro" id="IPR036388">
    <property type="entry name" value="WH-like_DNA-bd_sf"/>
</dbReference>
<evidence type="ECO:0000256" key="2">
    <source>
        <dbReference type="ARBA" id="ARBA00023125"/>
    </source>
</evidence>
<dbReference type="AlphaFoldDB" id="A0A7T2TXV6"/>
<dbReference type="SMART" id="SM00345">
    <property type="entry name" value="HTH_GNTR"/>
    <property type="match status" value="1"/>
</dbReference>
<dbReference type="GO" id="GO:0003677">
    <property type="term" value="F:DNA binding"/>
    <property type="evidence" value="ECO:0007669"/>
    <property type="project" value="UniProtKB-KW"/>
</dbReference>
<dbReference type="Proteomes" id="UP000594943">
    <property type="component" value="Plasmid unnamed"/>
</dbReference>
<keyword evidence="1" id="KW-0805">Transcription regulation</keyword>
<dbReference type="InterPro" id="IPR000524">
    <property type="entry name" value="Tscrpt_reg_HTH_GntR"/>
</dbReference>